<keyword evidence="1" id="KW-0472">Membrane</keyword>
<evidence type="ECO:0000256" key="1">
    <source>
        <dbReference type="SAM" id="Phobius"/>
    </source>
</evidence>
<keyword evidence="3" id="KW-1185">Reference proteome</keyword>
<reference evidence="2" key="1">
    <citation type="submission" date="2021-04" db="EMBL/GenBank/DDBJ databases">
        <title>Pseudonocardia sp. nov., isolated from sandy soil of mangrove forest.</title>
        <authorList>
            <person name="Zan Z."/>
            <person name="Huang R."/>
            <person name="Liu W."/>
        </authorList>
    </citation>
    <scope>NUCLEOTIDE SEQUENCE</scope>
    <source>
        <strain evidence="2">S2-4</strain>
    </source>
</reference>
<dbReference type="NCBIfam" id="NF038403">
    <property type="entry name" value="perm_prefix_1"/>
    <property type="match status" value="1"/>
</dbReference>
<evidence type="ECO:0000313" key="3">
    <source>
        <dbReference type="Proteomes" id="UP001165283"/>
    </source>
</evidence>
<protein>
    <submittedName>
        <fullName evidence="2">Uncharacterized protein</fullName>
    </submittedName>
</protein>
<dbReference type="Pfam" id="PF22564">
    <property type="entry name" value="HAAS"/>
    <property type="match status" value="1"/>
</dbReference>
<feature type="transmembrane region" description="Helical" evidence="1">
    <location>
        <begin position="127"/>
        <end position="144"/>
    </location>
</feature>
<dbReference type="InterPro" id="IPR047928">
    <property type="entry name" value="Perm_prefix_1"/>
</dbReference>
<gene>
    <name evidence="2" type="ORF">KDL28_34310</name>
</gene>
<sequence length="230" mass="24474">MTASLRDPLDAHLAELDRSLRGPARARRDIVREARDGLDDAADAYRRGGVDPHTAARLAVRDFGPVAEIAPLYQDELAAGQGRRTALLLAIALPALMVGWDFVWQSGLAPGPPAPAAVKVLARVQDVAATTIAAVSGLLVALTFRRTRSPRRVAAAAMVTSMVAVVVCGGSAIAMNLVNASEAWLRFTTQPVGLSAYVVSLGVMVLLNVSALRTLRTLRAARKDDRHRVE</sequence>
<dbReference type="Proteomes" id="UP001165283">
    <property type="component" value="Unassembled WGS sequence"/>
</dbReference>
<comment type="caution">
    <text evidence="2">The sequence shown here is derived from an EMBL/GenBank/DDBJ whole genome shotgun (WGS) entry which is preliminary data.</text>
</comment>
<organism evidence="2 3">
    <name type="scientific">Pseudonocardia humida</name>
    <dbReference type="NCBI Taxonomy" id="2800819"/>
    <lineage>
        <taxon>Bacteria</taxon>
        <taxon>Bacillati</taxon>
        <taxon>Actinomycetota</taxon>
        <taxon>Actinomycetes</taxon>
        <taxon>Pseudonocardiales</taxon>
        <taxon>Pseudonocardiaceae</taxon>
        <taxon>Pseudonocardia</taxon>
    </lineage>
</organism>
<dbReference type="RefSeq" id="WP_252445467.1">
    <property type="nucleotide sequence ID" value="NZ_JAGSOV010000078.1"/>
</dbReference>
<keyword evidence="1" id="KW-1133">Transmembrane helix</keyword>
<accession>A0ABT1AB10</accession>
<dbReference type="EMBL" id="JAGSOV010000078">
    <property type="protein sequence ID" value="MCO1660146.1"/>
    <property type="molecule type" value="Genomic_DNA"/>
</dbReference>
<name>A0ABT1AB10_9PSEU</name>
<keyword evidence="1" id="KW-0812">Transmembrane</keyword>
<feature type="transmembrane region" description="Helical" evidence="1">
    <location>
        <begin position="86"/>
        <end position="107"/>
    </location>
</feature>
<evidence type="ECO:0000313" key="2">
    <source>
        <dbReference type="EMBL" id="MCO1660146.1"/>
    </source>
</evidence>
<feature type="transmembrane region" description="Helical" evidence="1">
    <location>
        <begin position="153"/>
        <end position="174"/>
    </location>
</feature>
<feature type="transmembrane region" description="Helical" evidence="1">
    <location>
        <begin position="194"/>
        <end position="215"/>
    </location>
</feature>
<proteinExistence type="predicted"/>